<feature type="DNA-binding region" description="H-T-H motif" evidence="4">
    <location>
        <begin position="30"/>
        <end position="49"/>
    </location>
</feature>
<accession>A0A917WRG9</accession>
<dbReference type="Pfam" id="PF00440">
    <property type="entry name" value="TetR_N"/>
    <property type="match status" value="1"/>
</dbReference>
<dbReference type="Pfam" id="PF21597">
    <property type="entry name" value="TetR_C_43"/>
    <property type="match status" value="1"/>
</dbReference>
<dbReference type="PANTHER" id="PTHR30055">
    <property type="entry name" value="HTH-TYPE TRANSCRIPTIONAL REGULATOR RUTR"/>
    <property type="match status" value="1"/>
</dbReference>
<evidence type="ECO:0000256" key="2">
    <source>
        <dbReference type="ARBA" id="ARBA00023125"/>
    </source>
</evidence>
<reference evidence="6" key="2">
    <citation type="submission" date="2020-09" db="EMBL/GenBank/DDBJ databases">
        <authorList>
            <person name="Sun Q."/>
            <person name="Ohkuma M."/>
        </authorList>
    </citation>
    <scope>NUCLEOTIDE SEQUENCE</scope>
    <source>
        <strain evidence="6">JCM 19831</strain>
    </source>
</reference>
<dbReference type="PANTHER" id="PTHR30055:SF234">
    <property type="entry name" value="HTH-TYPE TRANSCRIPTIONAL REGULATOR BETI"/>
    <property type="match status" value="1"/>
</dbReference>
<dbReference type="InterPro" id="IPR009057">
    <property type="entry name" value="Homeodomain-like_sf"/>
</dbReference>
<dbReference type="InterPro" id="IPR050109">
    <property type="entry name" value="HTH-type_TetR-like_transc_reg"/>
</dbReference>
<dbReference type="GO" id="GO:0003700">
    <property type="term" value="F:DNA-binding transcription factor activity"/>
    <property type="evidence" value="ECO:0007669"/>
    <property type="project" value="TreeGrafter"/>
</dbReference>
<dbReference type="Gene3D" id="1.10.357.10">
    <property type="entry name" value="Tetracycline Repressor, domain 2"/>
    <property type="match status" value="1"/>
</dbReference>
<dbReference type="RefSeq" id="WP_229834941.1">
    <property type="nucleotide sequence ID" value="NZ_BMPI01000011.1"/>
</dbReference>
<dbReference type="Proteomes" id="UP000642070">
    <property type="component" value="Unassembled WGS sequence"/>
</dbReference>
<dbReference type="InterPro" id="IPR001647">
    <property type="entry name" value="HTH_TetR"/>
</dbReference>
<sequence>MALRRDAQRNLERLTAAAVEVFHERGLDAPLEEIARRAGVSPGTLYNRFAGRDALIDAVMPGLIAARLAAARSEALACADPWDGFVVYVTRMCELQASDPALDDAMSRRFPDAAELTALCDAQLDFVREIIARAHTAGVLRADFAVEDLPLLMWSTSTVVRATAAVAPDTWRRALALLLDGLRPAAARPLPVPPLTEPQLHEAMTSLALRSR</sequence>
<dbReference type="InterPro" id="IPR049445">
    <property type="entry name" value="TetR_SbtR-like_C"/>
</dbReference>
<dbReference type="SUPFAM" id="SSF46689">
    <property type="entry name" value="Homeodomain-like"/>
    <property type="match status" value="1"/>
</dbReference>
<evidence type="ECO:0000256" key="3">
    <source>
        <dbReference type="ARBA" id="ARBA00023163"/>
    </source>
</evidence>
<proteinExistence type="predicted"/>
<comment type="caution">
    <text evidence="6">The sequence shown here is derived from an EMBL/GenBank/DDBJ whole genome shotgun (WGS) entry which is preliminary data.</text>
</comment>
<keyword evidence="7" id="KW-1185">Reference proteome</keyword>
<evidence type="ECO:0000313" key="6">
    <source>
        <dbReference type="EMBL" id="GGM25322.1"/>
    </source>
</evidence>
<reference evidence="6" key="1">
    <citation type="journal article" date="2014" name="Int. J. Syst. Evol. Microbiol.">
        <title>Complete genome sequence of Corynebacterium casei LMG S-19264T (=DSM 44701T), isolated from a smear-ripened cheese.</title>
        <authorList>
            <consortium name="US DOE Joint Genome Institute (JGI-PGF)"/>
            <person name="Walter F."/>
            <person name="Albersmeier A."/>
            <person name="Kalinowski J."/>
            <person name="Ruckert C."/>
        </authorList>
    </citation>
    <scope>NUCLEOTIDE SEQUENCE</scope>
    <source>
        <strain evidence="6">JCM 19831</strain>
    </source>
</reference>
<dbReference type="GO" id="GO:0000976">
    <property type="term" value="F:transcription cis-regulatory region binding"/>
    <property type="evidence" value="ECO:0007669"/>
    <property type="project" value="TreeGrafter"/>
</dbReference>
<dbReference type="PRINTS" id="PR00455">
    <property type="entry name" value="HTHTETR"/>
</dbReference>
<dbReference type="PROSITE" id="PS50977">
    <property type="entry name" value="HTH_TETR_2"/>
    <property type="match status" value="1"/>
</dbReference>
<organism evidence="6 7">
    <name type="scientific">Dactylosporangium sucinum</name>
    <dbReference type="NCBI Taxonomy" id="1424081"/>
    <lineage>
        <taxon>Bacteria</taxon>
        <taxon>Bacillati</taxon>
        <taxon>Actinomycetota</taxon>
        <taxon>Actinomycetes</taxon>
        <taxon>Micromonosporales</taxon>
        <taxon>Micromonosporaceae</taxon>
        <taxon>Dactylosporangium</taxon>
    </lineage>
</organism>
<dbReference type="SUPFAM" id="SSF48498">
    <property type="entry name" value="Tetracyclin repressor-like, C-terminal domain"/>
    <property type="match status" value="1"/>
</dbReference>
<gene>
    <name evidence="6" type="ORF">GCM10007977_028070</name>
</gene>
<name>A0A917WRG9_9ACTN</name>
<feature type="domain" description="HTH tetR-type" evidence="5">
    <location>
        <begin position="8"/>
        <end position="67"/>
    </location>
</feature>
<evidence type="ECO:0000256" key="1">
    <source>
        <dbReference type="ARBA" id="ARBA00023015"/>
    </source>
</evidence>
<dbReference type="InterPro" id="IPR036271">
    <property type="entry name" value="Tet_transcr_reg_TetR-rel_C_sf"/>
</dbReference>
<evidence type="ECO:0000313" key="7">
    <source>
        <dbReference type="Proteomes" id="UP000642070"/>
    </source>
</evidence>
<evidence type="ECO:0000256" key="4">
    <source>
        <dbReference type="PROSITE-ProRule" id="PRU00335"/>
    </source>
</evidence>
<dbReference type="EMBL" id="BMPI01000011">
    <property type="protein sequence ID" value="GGM25322.1"/>
    <property type="molecule type" value="Genomic_DNA"/>
</dbReference>
<keyword evidence="3" id="KW-0804">Transcription</keyword>
<evidence type="ECO:0000259" key="5">
    <source>
        <dbReference type="PROSITE" id="PS50977"/>
    </source>
</evidence>
<keyword evidence="2 4" id="KW-0238">DNA-binding</keyword>
<keyword evidence="1" id="KW-0805">Transcription regulation</keyword>
<dbReference type="AlphaFoldDB" id="A0A917WRG9"/>
<protein>
    <submittedName>
        <fullName evidence="6">TetR family transcriptional regulator</fullName>
    </submittedName>
</protein>